<organism evidence="4 5">
    <name type="scientific">Mytilus coruscus</name>
    <name type="common">Sea mussel</name>
    <dbReference type="NCBI Taxonomy" id="42192"/>
    <lineage>
        <taxon>Eukaryota</taxon>
        <taxon>Metazoa</taxon>
        <taxon>Spiralia</taxon>
        <taxon>Lophotrochozoa</taxon>
        <taxon>Mollusca</taxon>
        <taxon>Bivalvia</taxon>
        <taxon>Autobranchia</taxon>
        <taxon>Pteriomorphia</taxon>
        <taxon>Mytilida</taxon>
        <taxon>Mytiloidea</taxon>
        <taxon>Mytilidae</taxon>
        <taxon>Mytilinae</taxon>
        <taxon>Mytilus</taxon>
    </lineage>
</organism>
<name>A0A6J8EIR6_MYTCO</name>
<feature type="domain" description="DDE Tnp4" evidence="3">
    <location>
        <begin position="88"/>
        <end position="145"/>
    </location>
</feature>
<accession>A0A6J8EIR6</accession>
<dbReference type="OrthoDB" id="6092637at2759"/>
<keyword evidence="2" id="KW-0479">Metal-binding</keyword>
<dbReference type="EMBL" id="CACVKT020009030">
    <property type="protein sequence ID" value="CAC5419425.1"/>
    <property type="molecule type" value="Genomic_DNA"/>
</dbReference>
<dbReference type="InterPro" id="IPR027806">
    <property type="entry name" value="HARBI1_dom"/>
</dbReference>
<dbReference type="Pfam" id="PF13359">
    <property type="entry name" value="DDE_Tnp_4"/>
    <property type="match status" value="1"/>
</dbReference>
<dbReference type="Proteomes" id="UP000507470">
    <property type="component" value="Unassembled WGS sequence"/>
</dbReference>
<protein>
    <recommendedName>
        <fullName evidence="3">DDE Tnp4 domain-containing protein</fullName>
    </recommendedName>
</protein>
<evidence type="ECO:0000313" key="5">
    <source>
        <dbReference type="Proteomes" id="UP000507470"/>
    </source>
</evidence>
<evidence type="ECO:0000256" key="1">
    <source>
        <dbReference type="ARBA" id="ARBA00001968"/>
    </source>
</evidence>
<dbReference type="GO" id="GO:0046872">
    <property type="term" value="F:metal ion binding"/>
    <property type="evidence" value="ECO:0007669"/>
    <property type="project" value="UniProtKB-KW"/>
</dbReference>
<comment type="cofactor">
    <cofactor evidence="1">
        <name>a divalent metal cation</name>
        <dbReference type="ChEBI" id="CHEBI:60240"/>
    </cofactor>
</comment>
<dbReference type="AlphaFoldDB" id="A0A6J8EIR6"/>
<gene>
    <name evidence="4" type="ORF">MCOR_51767</name>
</gene>
<sequence>MNLYQPYSLSSQKKQETPRRPLIRKLCNNELNDAEVNENQVGLEPYSKFKSMSTQTDGIDLNHAETNKENTSSEGVEVQTEFLLFCFILIGVAPNGMVTFVSRLWGGNVSNRHNSQHDGFLPKLSPGDVVMADKGFTIEDLLPADIGLNVPPRVSTKYQMSFKDFFKPQILHPQG</sequence>
<reference evidence="4 5" key="1">
    <citation type="submission" date="2020-06" db="EMBL/GenBank/DDBJ databases">
        <authorList>
            <person name="Li R."/>
            <person name="Bekaert M."/>
        </authorList>
    </citation>
    <scope>NUCLEOTIDE SEQUENCE [LARGE SCALE GENOMIC DNA]</scope>
    <source>
        <strain evidence="5">wild</strain>
    </source>
</reference>
<evidence type="ECO:0000259" key="3">
    <source>
        <dbReference type="Pfam" id="PF13359"/>
    </source>
</evidence>
<evidence type="ECO:0000313" key="4">
    <source>
        <dbReference type="EMBL" id="CAC5419425.1"/>
    </source>
</evidence>
<evidence type="ECO:0000256" key="2">
    <source>
        <dbReference type="ARBA" id="ARBA00022723"/>
    </source>
</evidence>
<proteinExistence type="predicted"/>
<dbReference type="PANTHER" id="PTHR23080">
    <property type="entry name" value="THAP DOMAIN PROTEIN"/>
    <property type="match status" value="1"/>
</dbReference>
<keyword evidence="5" id="KW-1185">Reference proteome</keyword>